<sequence>MQPEHLKEKTVFQFILNPKPLTHANLLSLISFESKKYLNKYWFIIIIIETMTQDQRSPFELRIWHFYTEEEKSISLLNAYKQRVLFSEDIKSFLLKDRLNTWAYWGFPVACYALFHYSGALQPYIATKYSVSAQRLIPAAISGVLWLGWLHFNPFYNALQNEKLNLLNLIEKRVGLNMKALNEQVPRTWTTQEIHRQIRESYNNRHGFFTNIFYPSEERASPLQDISNYPFKYRRDKIVK</sequence>
<evidence type="ECO:0000313" key="1">
    <source>
        <dbReference type="EMBL" id="CAD8191578.1"/>
    </source>
</evidence>
<gene>
    <name evidence="1" type="ORF">PPENT_87.1.T0990109</name>
</gene>
<name>A0A8S1WNI8_9CILI</name>
<reference evidence="1" key="1">
    <citation type="submission" date="2021-01" db="EMBL/GenBank/DDBJ databases">
        <authorList>
            <consortium name="Genoscope - CEA"/>
            <person name="William W."/>
        </authorList>
    </citation>
    <scope>NUCLEOTIDE SEQUENCE</scope>
</reference>
<dbReference type="OrthoDB" id="310636at2759"/>
<accession>A0A8S1WNI8</accession>
<proteinExistence type="predicted"/>
<keyword evidence="2" id="KW-1185">Reference proteome</keyword>
<evidence type="ECO:0000313" key="2">
    <source>
        <dbReference type="Proteomes" id="UP000689195"/>
    </source>
</evidence>
<organism evidence="1 2">
    <name type="scientific">Paramecium pentaurelia</name>
    <dbReference type="NCBI Taxonomy" id="43138"/>
    <lineage>
        <taxon>Eukaryota</taxon>
        <taxon>Sar</taxon>
        <taxon>Alveolata</taxon>
        <taxon>Ciliophora</taxon>
        <taxon>Intramacronucleata</taxon>
        <taxon>Oligohymenophorea</taxon>
        <taxon>Peniculida</taxon>
        <taxon>Parameciidae</taxon>
        <taxon>Paramecium</taxon>
    </lineage>
</organism>
<protein>
    <submittedName>
        <fullName evidence="1">Uncharacterized protein</fullName>
    </submittedName>
</protein>
<dbReference type="Proteomes" id="UP000689195">
    <property type="component" value="Unassembled WGS sequence"/>
</dbReference>
<dbReference type="EMBL" id="CAJJDO010000099">
    <property type="protein sequence ID" value="CAD8191578.1"/>
    <property type="molecule type" value="Genomic_DNA"/>
</dbReference>
<comment type="caution">
    <text evidence="1">The sequence shown here is derived from an EMBL/GenBank/DDBJ whole genome shotgun (WGS) entry which is preliminary data.</text>
</comment>
<dbReference type="AlphaFoldDB" id="A0A8S1WNI8"/>